<keyword evidence="6" id="KW-1185">Reference proteome</keyword>
<evidence type="ECO:0000313" key="5">
    <source>
        <dbReference type="EMBL" id="MPV89466.1"/>
    </source>
</evidence>
<feature type="transmembrane region" description="Helical" evidence="3">
    <location>
        <begin position="6"/>
        <end position="28"/>
    </location>
</feature>
<proteinExistence type="predicted"/>
<evidence type="ECO:0000256" key="3">
    <source>
        <dbReference type="SAM" id="Phobius"/>
    </source>
</evidence>
<comment type="caution">
    <text evidence="5">The sequence shown here is derived from an EMBL/GenBank/DDBJ whole genome shotgun (WGS) entry which is preliminary data.</text>
</comment>
<dbReference type="OrthoDB" id="277520at2"/>
<dbReference type="Gene3D" id="2.60.200.20">
    <property type="match status" value="1"/>
</dbReference>
<dbReference type="PROSITE" id="PS50006">
    <property type="entry name" value="FHA_DOMAIN"/>
    <property type="match status" value="1"/>
</dbReference>
<dbReference type="EMBL" id="WHPD01002667">
    <property type="protein sequence ID" value="MPV89466.1"/>
    <property type="molecule type" value="Genomic_DNA"/>
</dbReference>
<feature type="domain" description="FHA" evidence="4">
    <location>
        <begin position="89"/>
        <end position="138"/>
    </location>
</feature>
<dbReference type="Proteomes" id="UP000429644">
    <property type="component" value="Unassembled WGS sequence"/>
</dbReference>
<evidence type="ECO:0000256" key="1">
    <source>
        <dbReference type="ARBA" id="ARBA00022553"/>
    </source>
</evidence>
<dbReference type="Pfam" id="PF00498">
    <property type="entry name" value="FHA"/>
    <property type="match status" value="1"/>
</dbReference>
<name>A0A7J9UXW3_9MICO</name>
<reference evidence="5 6" key="1">
    <citation type="submission" date="2019-10" db="EMBL/GenBank/DDBJ databases">
        <title>Georgenia wutianyii sp. nov. and Georgenia yuyongxinii sp. nov. isolated from plateau pika (Ochotona curzoniae) in the Qinghai-Tibet plateau of China.</title>
        <authorList>
            <person name="Tian Z."/>
        </authorList>
    </citation>
    <scope>NUCLEOTIDE SEQUENCE [LARGE SCALE GENOMIC DNA]</scope>
    <source>
        <strain evidence="5 6">JCM 15130</strain>
    </source>
</reference>
<dbReference type="AlphaFoldDB" id="A0A7J9UXW3"/>
<evidence type="ECO:0000256" key="2">
    <source>
        <dbReference type="SAM" id="MobiDB-lite"/>
    </source>
</evidence>
<feature type="region of interest" description="Disordered" evidence="2">
    <location>
        <begin position="38"/>
        <end position="67"/>
    </location>
</feature>
<feature type="compositionally biased region" description="Low complexity" evidence="2">
    <location>
        <begin position="54"/>
        <end position="67"/>
    </location>
</feature>
<dbReference type="SMART" id="SM00240">
    <property type="entry name" value="FHA"/>
    <property type="match status" value="1"/>
</dbReference>
<keyword evidence="3" id="KW-1133">Transmembrane helix</keyword>
<accession>A0A7J9UXW3</accession>
<organism evidence="5 6">
    <name type="scientific">Georgenia ruanii</name>
    <dbReference type="NCBI Taxonomy" id="348442"/>
    <lineage>
        <taxon>Bacteria</taxon>
        <taxon>Bacillati</taxon>
        <taxon>Actinomycetota</taxon>
        <taxon>Actinomycetes</taxon>
        <taxon>Micrococcales</taxon>
        <taxon>Bogoriellaceae</taxon>
        <taxon>Georgenia</taxon>
    </lineage>
</organism>
<sequence>MSELVLTLLRVGYLVLLWGFVLAALAVLRRDIFGTRVTPRGPGRPARAPRNRRPANGAAAAPARGTPTRLVVTEGPLSGTTIPLGPSSIVVGRAPSCSLVLDDDYSSSRHARFFPKDGTWWIEDLGSTNGTVVGGERISQPVPVPPGTPVRIGQTRIELRR</sequence>
<dbReference type="InterPro" id="IPR000253">
    <property type="entry name" value="FHA_dom"/>
</dbReference>
<dbReference type="PANTHER" id="PTHR23308">
    <property type="entry name" value="NUCLEAR INHIBITOR OF PROTEIN PHOSPHATASE-1"/>
    <property type="match status" value="1"/>
</dbReference>
<evidence type="ECO:0000313" key="6">
    <source>
        <dbReference type="Proteomes" id="UP000429644"/>
    </source>
</evidence>
<dbReference type="InterPro" id="IPR008984">
    <property type="entry name" value="SMAD_FHA_dom_sf"/>
</dbReference>
<gene>
    <name evidence="5" type="ORF">GB882_12375</name>
</gene>
<keyword evidence="3" id="KW-0812">Transmembrane</keyword>
<evidence type="ECO:0000259" key="4">
    <source>
        <dbReference type="PROSITE" id="PS50006"/>
    </source>
</evidence>
<dbReference type="RefSeq" id="WP_152232200.1">
    <property type="nucleotide sequence ID" value="NZ_BAAAOT010000048.1"/>
</dbReference>
<dbReference type="InterPro" id="IPR050923">
    <property type="entry name" value="Cell_Proc_Reg/RNA_Proc"/>
</dbReference>
<keyword evidence="1" id="KW-0597">Phosphoprotein</keyword>
<protein>
    <submittedName>
        <fullName evidence="5">FHA domain-containing protein</fullName>
    </submittedName>
</protein>
<dbReference type="SUPFAM" id="SSF49879">
    <property type="entry name" value="SMAD/FHA domain"/>
    <property type="match status" value="1"/>
</dbReference>
<keyword evidence="3" id="KW-0472">Membrane</keyword>